<gene>
    <name evidence="4" type="ORF">FHS28_002016</name>
</gene>
<evidence type="ECO:0000313" key="5">
    <source>
        <dbReference type="Proteomes" id="UP000574369"/>
    </source>
</evidence>
<comment type="caution">
    <text evidence="4">The sequence shown here is derived from an EMBL/GenBank/DDBJ whole genome shotgun (WGS) entry which is preliminary data.</text>
</comment>
<dbReference type="PROSITE" id="PS00583">
    <property type="entry name" value="PFKB_KINASES_1"/>
    <property type="match status" value="1"/>
</dbReference>
<dbReference type="SUPFAM" id="SSF46785">
    <property type="entry name" value="Winged helix' DNA-binding domain"/>
    <property type="match status" value="1"/>
</dbReference>
<reference evidence="4 5" key="1">
    <citation type="submission" date="2020-08" db="EMBL/GenBank/DDBJ databases">
        <title>Genomic Encyclopedia of Type Strains, Phase III (KMG-III): the genomes of soil and plant-associated and newly described type strains.</title>
        <authorList>
            <person name="Whitman W."/>
        </authorList>
    </citation>
    <scope>NUCLEOTIDE SEQUENCE [LARGE SCALE GENOMIC DNA]</scope>
    <source>
        <strain evidence="4 5">CECT 7247</strain>
    </source>
</reference>
<dbReference type="Pfam" id="PF00294">
    <property type="entry name" value="PfkB"/>
    <property type="match status" value="1"/>
</dbReference>
<feature type="domain" description="Carbohydrate kinase PfkB" evidence="3">
    <location>
        <begin position="60"/>
        <end position="350"/>
    </location>
</feature>
<dbReference type="Gene3D" id="1.10.10.10">
    <property type="entry name" value="Winged helix-like DNA-binding domain superfamily/Winged helix DNA-binding domain"/>
    <property type="match status" value="1"/>
</dbReference>
<evidence type="ECO:0000256" key="1">
    <source>
        <dbReference type="ARBA" id="ARBA00022679"/>
    </source>
</evidence>
<dbReference type="PANTHER" id="PTHR42909:SF4">
    <property type="entry name" value="CARBOHYDRATE KINASE, PFKB FAMILY"/>
    <property type="match status" value="1"/>
</dbReference>
<dbReference type="RefSeq" id="WP_088453038.1">
    <property type="nucleotide sequence ID" value="NZ_JACHXO010000003.1"/>
</dbReference>
<keyword evidence="1 4" id="KW-0808">Transferase</keyword>
<dbReference type="InterPro" id="IPR029056">
    <property type="entry name" value="Ribokinase-like"/>
</dbReference>
<dbReference type="PANTHER" id="PTHR42909">
    <property type="entry name" value="ZGC:136858"/>
    <property type="match status" value="1"/>
</dbReference>
<name>A0ABR6GRF6_9BURK</name>
<evidence type="ECO:0000256" key="2">
    <source>
        <dbReference type="ARBA" id="ARBA00022777"/>
    </source>
</evidence>
<proteinExistence type="predicted"/>
<keyword evidence="2 4" id="KW-0418">Kinase</keyword>
<accession>A0ABR6GRF6</accession>
<dbReference type="EC" id="2.7.1.83" evidence="4"/>
<dbReference type="GO" id="GO:0050225">
    <property type="term" value="F:pseudouridine kinase activity"/>
    <property type="evidence" value="ECO:0007669"/>
    <property type="project" value="UniProtKB-EC"/>
</dbReference>
<dbReference type="Pfam" id="PF13412">
    <property type="entry name" value="HTH_24"/>
    <property type="match status" value="1"/>
</dbReference>
<keyword evidence="5" id="KW-1185">Reference proteome</keyword>
<dbReference type="InterPro" id="IPR036390">
    <property type="entry name" value="WH_DNA-bd_sf"/>
</dbReference>
<dbReference type="InterPro" id="IPR011611">
    <property type="entry name" value="PfkB_dom"/>
</dbReference>
<dbReference type="InterPro" id="IPR002173">
    <property type="entry name" value="Carboh/pur_kinase_PfkB_CS"/>
</dbReference>
<dbReference type="Gene3D" id="3.40.1190.20">
    <property type="match status" value="1"/>
</dbReference>
<dbReference type="CDD" id="cd01941">
    <property type="entry name" value="YeiC_kinase_like"/>
    <property type="match status" value="1"/>
</dbReference>
<protein>
    <submittedName>
        <fullName evidence="4">Pseudouridine kinase</fullName>
        <ecNumber evidence="4">2.7.1.83</ecNumber>
    </submittedName>
</protein>
<evidence type="ECO:0000259" key="3">
    <source>
        <dbReference type="Pfam" id="PF00294"/>
    </source>
</evidence>
<dbReference type="SUPFAM" id="SSF53613">
    <property type="entry name" value="Ribokinase-like"/>
    <property type="match status" value="1"/>
</dbReference>
<dbReference type="InterPro" id="IPR036388">
    <property type="entry name" value="WH-like_DNA-bd_sf"/>
</dbReference>
<dbReference type="EMBL" id="JACHXO010000003">
    <property type="protein sequence ID" value="MBB3194620.1"/>
    <property type="molecule type" value="Genomic_DNA"/>
</dbReference>
<evidence type="ECO:0000313" key="4">
    <source>
        <dbReference type="EMBL" id="MBB3194620.1"/>
    </source>
</evidence>
<organism evidence="4 5">
    <name type="scientific">Roseateles terrae</name>
    <dbReference type="NCBI Taxonomy" id="431060"/>
    <lineage>
        <taxon>Bacteria</taxon>
        <taxon>Pseudomonadati</taxon>
        <taxon>Pseudomonadota</taxon>
        <taxon>Betaproteobacteria</taxon>
        <taxon>Burkholderiales</taxon>
        <taxon>Sphaerotilaceae</taxon>
        <taxon>Roseateles</taxon>
    </lineage>
</organism>
<sequence length="361" mass="37845">MNSSKDQLLALVEANPFITQQALGDALGLSRSAVAGHLAQLVREGRILGRAYVLPSRQPLVCIGGTNLDRKLRSLEAPRMGSSNPARQFESPGGVARNIAENLARLGLPVHLLTAVGRDAAGQALLADLQALGVDCTGSVQAADAPTGSYTAVLDEQGDLMLAMADMALTDRLDSDFIRRCAPQRAAARWLVADLNLPAPALAVLQQEAVTRQQHLVVVAVSVPKMQRLGTSLAGIDLLVLNRTELSALMGDALATDTALNDAWQALRARGLQRLVMSDGAQGVRFSDGDTLSAMAAPKVPRGRMREVTGAGDALSAGIVAALHRQPQDLRAACKLGLSLAALTLQTDATVSRELSPALLA</sequence>
<dbReference type="Proteomes" id="UP000574369">
    <property type="component" value="Unassembled WGS sequence"/>
</dbReference>